<dbReference type="SUPFAM" id="SSF51430">
    <property type="entry name" value="NAD(P)-linked oxidoreductase"/>
    <property type="match status" value="1"/>
</dbReference>
<gene>
    <name evidence="3" type="ORF">PG991_011500</name>
</gene>
<sequence>MAPTIPNLKLNSGADMPQVGFGLWKVDNAVCADVVYNAIKTGYRLLDGACDYGNEKECGEGVARAIKDGLVKREELFIVSKLWPTFQDPEQVAPVVKRQLADWQLDHFDLYLMHFPGALKFVDPSVRYPPGWHYDGKSQIVKSKTTIQDTWRAMEGLVDEGLTKSIGISNFQAQLIYDMLRYARIPPATLQVEHHPYLVQQELVNLVKSEGIQMTAYSTFGPASFLEFGFKHAEKLVPLMQDPVIQKIADKHGKKPSQVLLRWVTQRGIAVIPKSTRPQIMAENIECCSFDLDEDDMQQITSKDANIRFNQPHNYFETDKMWIFG</sequence>
<dbReference type="PROSITE" id="PS00062">
    <property type="entry name" value="ALDOKETO_REDUCTASE_2"/>
    <property type="match status" value="1"/>
</dbReference>
<dbReference type="Gene3D" id="3.20.20.100">
    <property type="entry name" value="NADP-dependent oxidoreductase domain"/>
    <property type="match status" value="1"/>
</dbReference>
<reference evidence="3 4" key="1">
    <citation type="submission" date="2023-01" db="EMBL/GenBank/DDBJ databases">
        <title>Analysis of 21 Apiospora genomes using comparative genomics revels a genus with tremendous synthesis potential of carbohydrate active enzymes and secondary metabolites.</title>
        <authorList>
            <person name="Sorensen T."/>
        </authorList>
    </citation>
    <scope>NUCLEOTIDE SEQUENCE [LARGE SCALE GENOMIC DNA]</scope>
    <source>
        <strain evidence="3 4">CBS 20057</strain>
    </source>
</reference>
<comment type="caution">
    <text evidence="3">The sequence shown here is derived from an EMBL/GenBank/DDBJ whole genome shotgun (WGS) entry which is preliminary data.</text>
</comment>
<dbReference type="Proteomes" id="UP001396898">
    <property type="component" value="Unassembled WGS sequence"/>
</dbReference>
<organism evidence="3 4">
    <name type="scientific">Apiospora marii</name>
    <dbReference type="NCBI Taxonomy" id="335849"/>
    <lineage>
        <taxon>Eukaryota</taxon>
        <taxon>Fungi</taxon>
        <taxon>Dikarya</taxon>
        <taxon>Ascomycota</taxon>
        <taxon>Pezizomycotina</taxon>
        <taxon>Sordariomycetes</taxon>
        <taxon>Xylariomycetidae</taxon>
        <taxon>Amphisphaeriales</taxon>
        <taxon>Apiosporaceae</taxon>
        <taxon>Apiospora</taxon>
    </lineage>
</organism>
<evidence type="ECO:0000259" key="2">
    <source>
        <dbReference type="Pfam" id="PF00248"/>
    </source>
</evidence>
<accession>A0ABR1REB0</accession>
<evidence type="ECO:0000313" key="4">
    <source>
        <dbReference type="Proteomes" id="UP001396898"/>
    </source>
</evidence>
<dbReference type="PRINTS" id="PR00069">
    <property type="entry name" value="ALDKETRDTASE"/>
</dbReference>
<dbReference type="EMBL" id="JAQQWI010000016">
    <property type="protein sequence ID" value="KAK8008949.1"/>
    <property type="molecule type" value="Genomic_DNA"/>
</dbReference>
<keyword evidence="1" id="KW-0560">Oxidoreductase</keyword>
<dbReference type="PROSITE" id="PS00798">
    <property type="entry name" value="ALDOKETO_REDUCTASE_1"/>
    <property type="match status" value="1"/>
</dbReference>
<dbReference type="PANTHER" id="PTHR11732">
    <property type="entry name" value="ALDO/KETO REDUCTASE"/>
    <property type="match status" value="1"/>
</dbReference>
<evidence type="ECO:0000313" key="3">
    <source>
        <dbReference type="EMBL" id="KAK8008949.1"/>
    </source>
</evidence>
<feature type="domain" description="NADP-dependent oxidoreductase" evidence="2">
    <location>
        <begin position="20"/>
        <end position="304"/>
    </location>
</feature>
<protein>
    <submittedName>
        <fullName evidence="3">Xylose reductase (Aldo/keto reductase)</fullName>
    </submittedName>
</protein>
<dbReference type="InterPro" id="IPR023210">
    <property type="entry name" value="NADP_OxRdtase_dom"/>
</dbReference>
<dbReference type="InterPro" id="IPR018170">
    <property type="entry name" value="Aldo/ket_reductase_CS"/>
</dbReference>
<dbReference type="PIRSF" id="PIRSF000097">
    <property type="entry name" value="AKR"/>
    <property type="match status" value="1"/>
</dbReference>
<evidence type="ECO:0000256" key="1">
    <source>
        <dbReference type="ARBA" id="ARBA00023002"/>
    </source>
</evidence>
<dbReference type="InterPro" id="IPR036812">
    <property type="entry name" value="NAD(P)_OxRdtase_dom_sf"/>
</dbReference>
<dbReference type="Pfam" id="PF00248">
    <property type="entry name" value="Aldo_ket_red"/>
    <property type="match status" value="1"/>
</dbReference>
<proteinExistence type="predicted"/>
<dbReference type="InterPro" id="IPR020471">
    <property type="entry name" value="AKR"/>
</dbReference>
<name>A0ABR1REB0_9PEZI</name>
<keyword evidence="4" id="KW-1185">Reference proteome</keyword>